<proteinExistence type="predicted"/>
<evidence type="ECO:0000313" key="3">
    <source>
        <dbReference type="Proteomes" id="UP000024332"/>
    </source>
</evidence>
<name>A0A031LTL6_9CREN</name>
<dbReference type="AlphaFoldDB" id="A0A031LTL6"/>
<dbReference type="OrthoDB" id="6062at2157"/>
<organism evidence="2 3">
    <name type="scientific">Candidatus Acidianus copahuensis</name>
    <dbReference type="NCBI Taxonomy" id="1160895"/>
    <lineage>
        <taxon>Archaea</taxon>
        <taxon>Thermoproteota</taxon>
        <taxon>Thermoprotei</taxon>
        <taxon>Sulfolobales</taxon>
        <taxon>Sulfolobaceae</taxon>
        <taxon>Acidianus</taxon>
    </lineage>
</organism>
<gene>
    <name evidence="2" type="ORF">CM19_02775</name>
</gene>
<evidence type="ECO:0000313" key="2">
    <source>
        <dbReference type="EMBL" id="EZQ11136.1"/>
    </source>
</evidence>
<feature type="domain" description="FAD/NAD(P)-binding" evidence="1">
    <location>
        <begin position="1"/>
        <end position="148"/>
    </location>
</feature>
<dbReference type="PANTHER" id="PTHR42685">
    <property type="entry name" value="GERANYLGERANYL DIPHOSPHATE REDUCTASE"/>
    <property type="match status" value="1"/>
</dbReference>
<dbReference type="STRING" id="1160895.CM19_02775"/>
<protein>
    <submittedName>
        <fullName evidence="2">FAD-dependent oxidoreductase</fullName>
    </submittedName>
</protein>
<dbReference type="EMBL" id="JFZT01000017">
    <property type="protein sequence ID" value="EZQ11136.1"/>
    <property type="molecule type" value="Genomic_DNA"/>
</dbReference>
<dbReference type="InterPro" id="IPR050407">
    <property type="entry name" value="Geranylgeranyl_reductase"/>
</dbReference>
<dbReference type="SUPFAM" id="SSF51905">
    <property type="entry name" value="FAD/NAD(P)-binding domain"/>
    <property type="match status" value="1"/>
</dbReference>
<dbReference type="RefSeq" id="WP_048098860.1">
    <property type="nucleotide sequence ID" value="NZ_JFZT01000017.1"/>
</dbReference>
<keyword evidence="3" id="KW-1185">Reference proteome</keyword>
<dbReference type="Gene3D" id="3.50.50.60">
    <property type="entry name" value="FAD/NAD(P)-binding domain"/>
    <property type="match status" value="1"/>
</dbReference>
<reference evidence="2 3" key="1">
    <citation type="submission" date="2014-03" db="EMBL/GenBank/DDBJ databases">
        <title>Draft genome sequence of the novel thermoacidophilic archaea Acidianus copahuensis ALE1 strain, isolated from Copahue volcanic area in Neuquen Argentina.</title>
        <authorList>
            <person name="Urbieta M.S."/>
            <person name="Rascovan N."/>
            <person name="Castro C."/>
            <person name="Revale S."/>
            <person name="Giaveno M.A."/>
            <person name="Vazquez M.P."/>
            <person name="Donati E.R."/>
        </authorList>
    </citation>
    <scope>NUCLEOTIDE SEQUENCE [LARGE SCALE GENOMIC DNA]</scope>
    <source>
        <strain evidence="2 3">ALE1</strain>
    </source>
</reference>
<comment type="caution">
    <text evidence="2">The sequence shown here is derived from an EMBL/GenBank/DDBJ whole genome shotgun (WGS) entry which is preliminary data.</text>
</comment>
<accession>A0A031LTL6</accession>
<evidence type="ECO:0000259" key="1">
    <source>
        <dbReference type="Pfam" id="PF07992"/>
    </source>
</evidence>
<dbReference type="Gene3D" id="3.30.9.10">
    <property type="entry name" value="D-Amino Acid Oxidase, subunit A, domain 2"/>
    <property type="match status" value="1"/>
</dbReference>
<dbReference type="InterPro" id="IPR023753">
    <property type="entry name" value="FAD/NAD-binding_dom"/>
</dbReference>
<dbReference type="PANTHER" id="PTHR42685:SF20">
    <property type="entry name" value="HYDROGENASE, PUTATIVE-RELATED"/>
    <property type="match status" value="1"/>
</dbReference>
<dbReference type="InterPro" id="IPR036188">
    <property type="entry name" value="FAD/NAD-bd_sf"/>
</dbReference>
<dbReference type="GO" id="GO:0016491">
    <property type="term" value="F:oxidoreductase activity"/>
    <property type="evidence" value="ECO:0007669"/>
    <property type="project" value="InterPro"/>
</dbReference>
<sequence length="332" mass="37478">MRIAVIGAGPAGISLGYFLKGTKNEVTIYEGLDTLGKKPCAWGVLKGIENYVTIPKESIISEIKGFKIFYDNKLIYDIRGRENLGYIVDKPLFLEKLSEGLDLKRNSKVQIEGNKIKVNGKNEGEEFDKIVLANGHYSLSKDLTIPAIQFITDHEIDNETVEMYFYSDLLGYGWVFPEREGSKIGIGGYANVDFLKEKLKTLVKGNTRAFQGARVSDFGVLEERLNGNYIGEALGTVYAITGEGIRPSIITSKIFAESLLEEKDFKKEFKKSKLYWTLQKHAEIIQYVKRSNNIKALEKVLMKSDPDMVLKFAMGDFDKIDLLKMFGRMIFG</sequence>
<dbReference type="Proteomes" id="UP000024332">
    <property type="component" value="Unassembled WGS sequence"/>
</dbReference>
<dbReference type="Pfam" id="PF07992">
    <property type="entry name" value="Pyr_redox_2"/>
    <property type="match status" value="1"/>
</dbReference>